<dbReference type="Pfam" id="PF01613">
    <property type="entry name" value="Flavin_Reduct"/>
    <property type="match status" value="1"/>
</dbReference>
<evidence type="ECO:0000256" key="1">
    <source>
        <dbReference type="ARBA" id="ARBA00001917"/>
    </source>
</evidence>
<gene>
    <name evidence="7" type="ORF">B0I32_13157</name>
</gene>
<dbReference type="InterPro" id="IPR012349">
    <property type="entry name" value="Split_barrel_FMN-bd"/>
</dbReference>
<dbReference type="EMBL" id="PVNG01000031">
    <property type="protein sequence ID" value="PRX52660.1"/>
    <property type="molecule type" value="Genomic_DNA"/>
</dbReference>
<evidence type="ECO:0000256" key="2">
    <source>
        <dbReference type="ARBA" id="ARBA00022630"/>
    </source>
</evidence>
<feature type="domain" description="Flavin reductase like" evidence="6">
    <location>
        <begin position="81"/>
        <end position="236"/>
    </location>
</feature>
<dbReference type="SMART" id="SM00903">
    <property type="entry name" value="Flavin_Reduct"/>
    <property type="match status" value="1"/>
</dbReference>
<keyword evidence="3" id="KW-0288">FMN</keyword>
<reference evidence="7 8" key="1">
    <citation type="submission" date="2018-03" db="EMBL/GenBank/DDBJ databases">
        <title>Genomic Encyclopedia of Type Strains, Phase III (KMG-III): the genomes of soil and plant-associated and newly described type strains.</title>
        <authorList>
            <person name="Whitman W."/>
        </authorList>
    </citation>
    <scope>NUCLEOTIDE SEQUENCE [LARGE SCALE GENOMIC DNA]</scope>
    <source>
        <strain evidence="7 8">CGMCC 4.7104</strain>
    </source>
</reference>
<evidence type="ECO:0000259" key="6">
    <source>
        <dbReference type="SMART" id="SM00903"/>
    </source>
</evidence>
<dbReference type="Proteomes" id="UP000238312">
    <property type="component" value="Unassembled WGS sequence"/>
</dbReference>
<evidence type="ECO:0000313" key="8">
    <source>
        <dbReference type="Proteomes" id="UP000238312"/>
    </source>
</evidence>
<organism evidence="7 8">
    <name type="scientific">Nonomuraea fuscirosea</name>
    <dbReference type="NCBI Taxonomy" id="1291556"/>
    <lineage>
        <taxon>Bacteria</taxon>
        <taxon>Bacillati</taxon>
        <taxon>Actinomycetota</taxon>
        <taxon>Actinomycetes</taxon>
        <taxon>Streptosporangiales</taxon>
        <taxon>Streptosporangiaceae</taxon>
        <taxon>Nonomuraea</taxon>
    </lineage>
</organism>
<dbReference type="PANTHER" id="PTHR33798">
    <property type="entry name" value="FLAVOPROTEIN OXYGENASE"/>
    <property type="match status" value="1"/>
</dbReference>
<dbReference type="Gene3D" id="2.30.110.10">
    <property type="entry name" value="Electron Transport, Fmn-binding Protein, Chain A"/>
    <property type="match status" value="1"/>
</dbReference>
<sequence length="262" mass="28744">MPSASAGTAPDESARTPDCEPQALPLPQRGHPSPIALSHARTVFLRADPIRTVIAWILDAMRVDFDPAAVGPTAFYRFLTSVVVPRPIAWVSTITPDGAVENLAPHSFFSIASTDPPIVQFTSIGRKDSLRNVEDTGEFVVNFSPEPMLHLIRDTATDFPRTVSEFNTAGIEREPSRCVRPSRVAAAPVVLECRSHTTLRMGNSTLVFGRVFFAAVHEEYLLNGRPDAGRLRPLTKLGGDEWGTLGEILHLNRIPYEEPQPD</sequence>
<evidence type="ECO:0000313" key="7">
    <source>
        <dbReference type="EMBL" id="PRX52660.1"/>
    </source>
</evidence>
<evidence type="ECO:0000256" key="3">
    <source>
        <dbReference type="ARBA" id="ARBA00022643"/>
    </source>
</evidence>
<protein>
    <submittedName>
        <fullName evidence="7">Flavin reductase (DIM6/NTAB) family NADH-FMN oxidoreductase RutF</fullName>
    </submittedName>
</protein>
<comment type="cofactor">
    <cofactor evidence="1">
        <name>FMN</name>
        <dbReference type="ChEBI" id="CHEBI:58210"/>
    </cofactor>
</comment>
<comment type="caution">
    <text evidence="7">The sequence shown here is derived from an EMBL/GenBank/DDBJ whole genome shotgun (WGS) entry which is preliminary data.</text>
</comment>
<evidence type="ECO:0000256" key="4">
    <source>
        <dbReference type="ARBA" id="ARBA00038054"/>
    </source>
</evidence>
<dbReference type="InterPro" id="IPR002563">
    <property type="entry name" value="Flavin_Rdtase-like_dom"/>
</dbReference>
<dbReference type="PANTHER" id="PTHR33798:SF5">
    <property type="entry name" value="FLAVIN REDUCTASE LIKE DOMAIN-CONTAINING PROTEIN"/>
    <property type="match status" value="1"/>
</dbReference>
<comment type="similarity">
    <text evidence="4">Belongs to the flavoredoxin family.</text>
</comment>
<dbReference type="GO" id="GO:0016646">
    <property type="term" value="F:oxidoreductase activity, acting on the CH-NH group of donors, NAD or NADP as acceptor"/>
    <property type="evidence" value="ECO:0007669"/>
    <property type="project" value="UniProtKB-ARBA"/>
</dbReference>
<keyword evidence="8" id="KW-1185">Reference proteome</keyword>
<dbReference type="SUPFAM" id="SSF50475">
    <property type="entry name" value="FMN-binding split barrel"/>
    <property type="match status" value="1"/>
</dbReference>
<keyword evidence="2" id="KW-0285">Flavoprotein</keyword>
<name>A0A2T0M5F6_9ACTN</name>
<accession>A0A2T0M5F6</accession>
<feature type="region of interest" description="Disordered" evidence="5">
    <location>
        <begin position="1"/>
        <end position="31"/>
    </location>
</feature>
<proteinExistence type="inferred from homology"/>
<dbReference type="GO" id="GO:0010181">
    <property type="term" value="F:FMN binding"/>
    <property type="evidence" value="ECO:0007669"/>
    <property type="project" value="InterPro"/>
</dbReference>
<evidence type="ECO:0000256" key="5">
    <source>
        <dbReference type="SAM" id="MobiDB-lite"/>
    </source>
</evidence>
<dbReference type="AlphaFoldDB" id="A0A2T0M5F6"/>